<dbReference type="InterPro" id="IPR001810">
    <property type="entry name" value="F-box_dom"/>
</dbReference>
<protein>
    <recommendedName>
        <fullName evidence="1">F-box domain-containing protein</fullName>
    </recommendedName>
</protein>
<dbReference type="SUPFAM" id="SSF81383">
    <property type="entry name" value="F-box domain"/>
    <property type="match status" value="1"/>
</dbReference>
<feature type="domain" description="F-box" evidence="1">
    <location>
        <begin position="1"/>
        <end position="45"/>
    </location>
</feature>
<dbReference type="RefSeq" id="XP_064655491.1">
    <property type="nucleotide sequence ID" value="XM_064806165.1"/>
</dbReference>
<dbReference type="EMBL" id="JAVRRT010000016">
    <property type="protein sequence ID" value="KAK5165407.1"/>
    <property type="molecule type" value="Genomic_DNA"/>
</dbReference>
<keyword evidence="3" id="KW-1185">Reference proteome</keyword>
<dbReference type="Proteomes" id="UP001337655">
    <property type="component" value="Unassembled WGS sequence"/>
</dbReference>
<proteinExistence type="predicted"/>
<organism evidence="2 3">
    <name type="scientific">Saxophila tyrrhenica</name>
    <dbReference type="NCBI Taxonomy" id="1690608"/>
    <lineage>
        <taxon>Eukaryota</taxon>
        <taxon>Fungi</taxon>
        <taxon>Dikarya</taxon>
        <taxon>Ascomycota</taxon>
        <taxon>Pezizomycotina</taxon>
        <taxon>Dothideomycetes</taxon>
        <taxon>Dothideomycetidae</taxon>
        <taxon>Mycosphaerellales</taxon>
        <taxon>Extremaceae</taxon>
        <taxon>Saxophila</taxon>
    </lineage>
</organism>
<evidence type="ECO:0000313" key="2">
    <source>
        <dbReference type="EMBL" id="KAK5165407.1"/>
    </source>
</evidence>
<dbReference type="AlphaFoldDB" id="A0AAV9P382"/>
<dbReference type="GeneID" id="89930268"/>
<name>A0AAV9P382_9PEZI</name>
<reference evidence="2 3" key="1">
    <citation type="submission" date="2023-08" db="EMBL/GenBank/DDBJ databases">
        <title>Black Yeasts Isolated from many extreme environments.</title>
        <authorList>
            <person name="Coleine C."/>
            <person name="Stajich J.E."/>
            <person name="Selbmann L."/>
        </authorList>
    </citation>
    <scope>NUCLEOTIDE SEQUENCE [LARGE SCALE GENOMIC DNA]</scope>
    <source>
        <strain evidence="2 3">CCFEE 5935</strain>
    </source>
</reference>
<dbReference type="PROSITE" id="PS50181">
    <property type="entry name" value="FBOX"/>
    <property type="match status" value="1"/>
</dbReference>
<dbReference type="InterPro" id="IPR036047">
    <property type="entry name" value="F-box-like_dom_sf"/>
</dbReference>
<evidence type="ECO:0000313" key="3">
    <source>
        <dbReference type="Proteomes" id="UP001337655"/>
    </source>
</evidence>
<dbReference type="InterPro" id="IPR032675">
    <property type="entry name" value="LRR_dom_sf"/>
</dbReference>
<sequence>MSQQQLPAELLSYIVSFATTETLANVALCSREFYDFALPYLYETLDVRPRRAVGRRHHHDRFGLGRLLELFMKKPQIAVLVRKLSIWPAFTNNAGHGVYQCRCGKYAMISEQRDLPDHVEQLLAALEDYDRKFWELPSLEEAYIAYSEDAMLAFLLCTLPRLKSIDLATAMNMEWVPKVVALRCAYHTLVSTSQQELEDALPLRFRPVAGLPMFPELQDVRWSSTGPEHSNLLEEMLDISSAKRISCDNFRSANGVHNPWGHLPRDEKGLRKLKPASSNMEKLELRYCELNNSDMSGALRFPKALKSFVYEIHPEHIEQSRSDYQQLRQSLGQHEQSLEHLCLDADDNDWPYLPTFDTPWIDSLQSFQKLTHVRLSAGLIFNQLALKPTPGWESLEDFANAGSPETVFMELLPRHIETFELGVGDAFVDRTCASLEHLLSHRASVPALSSVSLDVRKSSAAIYRERLFRTLPQLGQDNGVRVSIRERYSEDIFVTEPYGASLPGPDTL</sequence>
<accession>A0AAV9P382</accession>
<dbReference type="Pfam" id="PF12937">
    <property type="entry name" value="F-box-like"/>
    <property type="match status" value="1"/>
</dbReference>
<comment type="caution">
    <text evidence="2">The sequence shown here is derived from an EMBL/GenBank/DDBJ whole genome shotgun (WGS) entry which is preliminary data.</text>
</comment>
<gene>
    <name evidence="2" type="ORF">LTR77_008936</name>
</gene>
<evidence type="ECO:0000259" key="1">
    <source>
        <dbReference type="PROSITE" id="PS50181"/>
    </source>
</evidence>
<dbReference type="Gene3D" id="3.80.10.10">
    <property type="entry name" value="Ribonuclease Inhibitor"/>
    <property type="match status" value="1"/>
</dbReference>